<evidence type="ECO:0000256" key="4">
    <source>
        <dbReference type="ARBA" id="ARBA00022643"/>
    </source>
</evidence>
<dbReference type="GO" id="GO:0005737">
    <property type="term" value="C:cytoplasm"/>
    <property type="evidence" value="ECO:0007669"/>
    <property type="project" value="InterPro"/>
</dbReference>
<dbReference type="SUPFAM" id="SSF51395">
    <property type="entry name" value="FMN-linked oxidoreductases"/>
    <property type="match status" value="1"/>
</dbReference>
<dbReference type="PROSITE" id="PS00912">
    <property type="entry name" value="DHODEHASE_2"/>
    <property type="match status" value="1"/>
</dbReference>
<feature type="domain" description="Dihydroorotate dehydrogenase catalytic" evidence="8">
    <location>
        <begin position="9"/>
        <end position="333"/>
    </location>
</feature>
<dbReference type="InterPro" id="IPR012135">
    <property type="entry name" value="Dihydroorotate_DH_1_2"/>
</dbReference>
<evidence type="ECO:0000313" key="10">
    <source>
        <dbReference type="Proteomes" id="UP000027195"/>
    </source>
</evidence>
<dbReference type="HOGENOM" id="CLU_036010_0_0_1"/>
<keyword evidence="5" id="KW-0665">Pyrimidine biosynthesis</keyword>
<dbReference type="InterPro" id="IPR050074">
    <property type="entry name" value="DHO_dehydrogenase"/>
</dbReference>
<dbReference type="Proteomes" id="UP000027195">
    <property type="component" value="Unassembled WGS sequence"/>
</dbReference>
<keyword evidence="6" id="KW-0560">Oxidoreductase</keyword>
<evidence type="ECO:0000256" key="1">
    <source>
        <dbReference type="ARBA" id="ARBA00001917"/>
    </source>
</evidence>
<protein>
    <recommendedName>
        <fullName evidence="7">Dihydroorotate oxidase</fullName>
    </recommendedName>
</protein>
<dbReference type="Gene3D" id="3.20.20.70">
    <property type="entry name" value="Aldolase class I"/>
    <property type="match status" value="1"/>
</dbReference>
<evidence type="ECO:0000256" key="6">
    <source>
        <dbReference type="ARBA" id="ARBA00023002"/>
    </source>
</evidence>
<dbReference type="GO" id="GO:0004152">
    <property type="term" value="F:dihydroorotate dehydrogenase activity"/>
    <property type="evidence" value="ECO:0007669"/>
    <property type="project" value="InterPro"/>
</dbReference>
<evidence type="ECO:0000256" key="3">
    <source>
        <dbReference type="ARBA" id="ARBA00022630"/>
    </source>
</evidence>
<name>A0A067N0A4_BOTB1</name>
<comment type="pathway">
    <text evidence="2">Pyrimidine metabolism; UMP biosynthesis via de novo pathway.</text>
</comment>
<dbReference type="PIRSF" id="PIRSF000164">
    <property type="entry name" value="DHO_oxidase"/>
    <property type="match status" value="1"/>
</dbReference>
<dbReference type="EMBL" id="KL198016">
    <property type="protein sequence ID" value="KDQ21418.1"/>
    <property type="molecule type" value="Genomic_DNA"/>
</dbReference>
<dbReference type="InterPro" id="IPR013785">
    <property type="entry name" value="Aldolase_TIM"/>
</dbReference>
<dbReference type="AlphaFoldDB" id="A0A067N0A4"/>
<dbReference type="InterPro" id="IPR023359">
    <property type="entry name" value="Dihydro_DH_chainA_dom2"/>
</dbReference>
<dbReference type="Pfam" id="PF01180">
    <property type="entry name" value="DHO_dh"/>
    <property type="match status" value="1"/>
</dbReference>
<sequence>MSASIGGLLIRPPLMNSSSPWASSHEDLSNLYECPFTGAVTTRTATLSGFQEDAAIHQVAFHSESATSINSYGYSPHPLSSYIRWVGDILGRNADSRKPFIISITTNASSELREMLGIIQALRRSLSDGTSSTRVGVEINTSCPNITGQPPMSYEPTRLRPLLDVITEFVAQDEFFVVGIKLPPYVHSNQFVDVIDVLSSISPSRAESATRSSRHPIAFLTCTNTLGSCLLFNSQTLDPKANSSDFALPTIWGGMGGESIHPLSLGNVRAFTQLLQSHSEEAMRDIVVIGVGGVTSPAAVARMQEAGASVVACATILGRKGVGVFEELVKGVKGS</sequence>
<evidence type="ECO:0000256" key="7">
    <source>
        <dbReference type="ARBA" id="ARBA00031623"/>
    </source>
</evidence>
<dbReference type="InParanoid" id="A0A067N0A4"/>
<accession>A0A067N0A4</accession>
<dbReference type="OrthoDB" id="14784at2759"/>
<dbReference type="InterPro" id="IPR005720">
    <property type="entry name" value="Dihydroorotate_DH_cat"/>
</dbReference>
<keyword evidence="10" id="KW-1185">Reference proteome</keyword>
<gene>
    <name evidence="9" type="ORF">BOTBODRAFT_202232</name>
</gene>
<dbReference type="GO" id="GO:0006207">
    <property type="term" value="P:'de novo' pyrimidine nucleobase biosynthetic process"/>
    <property type="evidence" value="ECO:0007669"/>
    <property type="project" value="InterPro"/>
</dbReference>
<evidence type="ECO:0000313" key="9">
    <source>
        <dbReference type="EMBL" id="KDQ21418.1"/>
    </source>
</evidence>
<dbReference type="STRING" id="930990.A0A067N0A4"/>
<comment type="cofactor">
    <cofactor evidence="1">
        <name>FMN</name>
        <dbReference type="ChEBI" id="CHEBI:58210"/>
    </cofactor>
</comment>
<dbReference type="InterPro" id="IPR001295">
    <property type="entry name" value="Dihydroorotate_DH_CS"/>
</dbReference>
<evidence type="ECO:0000259" key="8">
    <source>
        <dbReference type="Pfam" id="PF01180"/>
    </source>
</evidence>
<keyword evidence="3" id="KW-0285">Flavoprotein</keyword>
<organism evidence="9 10">
    <name type="scientific">Botryobasidium botryosum (strain FD-172 SS1)</name>
    <dbReference type="NCBI Taxonomy" id="930990"/>
    <lineage>
        <taxon>Eukaryota</taxon>
        <taxon>Fungi</taxon>
        <taxon>Dikarya</taxon>
        <taxon>Basidiomycota</taxon>
        <taxon>Agaricomycotina</taxon>
        <taxon>Agaricomycetes</taxon>
        <taxon>Cantharellales</taxon>
        <taxon>Botryobasidiaceae</taxon>
        <taxon>Botryobasidium</taxon>
    </lineage>
</organism>
<reference evidence="10" key="1">
    <citation type="journal article" date="2014" name="Proc. Natl. Acad. Sci. U.S.A.">
        <title>Extensive sampling of basidiomycete genomes demonstrates inadequacy of the white-rot/brown-rot paradigm for wood decay fungi.</title>
        <authorList>
            <person name="Riley R."/>
            <person name="Salamov A.A."/>
            <person name="Brown D.W."/>
            <person name="Nagy L.G."/>
            <person name="Floudas D."/>
            <person name="Held B.W."/>
            <person name="Levasseur A."/>
            <person name="Lombard V."/>
            <person name="Morin E."/>
            <person name="Otillar R."/>
            <person name="Lindquist E.A."/>
            <person name="Sun H."/>
            <person name="LaButti K.M."/>
            <person name="Schmutz J."/>
            <person name="Jabbour D."/>
            <person name="Luo H."/>
            <person name="Baker S.E."/>
            <person name="Pisabarro A.G."/>
            <person name="Walton J.D."/>
            <person name="Blanchette R.A."/>
            <person name="Henrissat B."/>
            <person name="Martin F."/>
            <person name="Cullen D."/>
            <person name="Hibbett D.S."/>
            <person name="Grigoriev I.V."/>
        </authorList>
    </citation>
    <scope>NUCLEOTIDE SEQUENCE [LARGE SCALE GENOMIC DNA]</scope>
    <source>
        <strain evidence="10">FD-172 SS1</strain>
    </source>
</reference>
<dbReference type="Gene3D" id="2.30.26.10">
    <property type="entry name" value="Dihydroorotate Dehydrogenase A, chain A, domain 2"/>
    <property type="match status" value="1"/>
</dbReference>
<evidence type="ECO:0000256" key="2">
    <source>
        <dbReference type="ARBA" id="ARBA00004725"/>
    </source>
</evidence>
<proteinExistence type="predicted"/>
<dbReference type="GO" id="GO:0044205">
    <property type="term" value="P:'de novo' UMP biosynthetic process"/>
    <property type="evidence" value="ECO:0007669"/>
    <property type="project" value="UniProtKB-UniPathway"/>
</dbReference>
<dbReference type="PANTHER" id="PTHR48109">
    <property type="entry name" value="DIHYDROOROTATE DEHYDROGENASE (QUINONE), MITOCHONDRIAL-RELATED"/>
    <property type="match status" value="1"/>
</dbReference>
<keyword evidence="4" id="KW-0288">FMN</keyword>
<dbReference type="UniPathway" id="UPA00070"/>
<dbReference type="PANTHER" id="PTHR48109:SF1">
    <property type="entry name" value="DIHYDROOROTATE DEHYDROGENASE (FUMARATE)"/>
    <property type="match status" value="1"/>
</dbReference>
<evidence type="ECO:0000256" key="5">
    <source>
        <dbReference type="ARBA" id="ARBA00022975"/>
    </source>
</evidence>